<dbReference type="InterPro" id="IPR006176">
    <property type="entry name" value="3-OHacyl-CoA_DH_NAD-bd"/>
</dbReference>
<organism evidence="2 3">
    <name type="scientific">Vreelandella sulfidaeris</name>
    <dbReference type="NCBI Taxonomy" id="115553"/>
    <lineage>
        <taxon>Bacteria</taxon>
        <taxon>Pseudomonadati</taxon>
        <taxon>Pseudomonadota</taxon>
        <taxon>Gammaproteobacteria</taxon>
        <taxon>Oceanospirillales</taxon>
        <taxon>Halomonadaceae</taxon>
        <taxon>Vreelandella</taxon>
    </lineage>
</organism>
<dbReference type="EMBL" id="AP019514">
    <property type="protein sequence ID" value="BBI62170.1"/>
    <property type="molecule type" value="Genomic_DNA"/>
</dbReference>
<dbReference type="AlphaFoldDB" id="A0A455U7N1"/>
<protein>
    <recommendedName>
        <fullName evidence="1">3-hydroxyacyl-CoA dehydrogenase NAD binding domain-containing protein</fullName>
    </recommendedName>
</protein>
<dbReference type="Pfam" id="PF02737">
    <property type="entry name" value="3HCDH_N"/>
    <property type="match status" value="1"/>
</dbReference>
<proteinExistence type="predicted"/>
<dbReference type="GO" id="GO:0006631">
    <property type="term" value="P:fatty acid metabolic process"/>
    <property type="evidence" value="ECO:0007669"/>
    <property type="project" value="InterPro"/>
</dbReference>
<gene>
    <name evidence="2" type="ORF">HSBAA_34760</name>
</gene>
<dbReference type="Proteomes" id="UP000320231">
    <property type="component" value="Chromosome"/>
</dbReference>
<dbReference type="InterPro" id="IPR036291">
    <property type="entry name" value="NAD(P)-bd_dom_sf"/>
</dbReference>
<dbReference type="GO" id="GO:0070403">
    <property type="term" value="F:NAD+ binding"/>
    <property type="evidence" value="ECO:0007669"/>
    <property type="project" value="InterPro"/>
</dbReference>
<sequence length="57" mass="6116">MVEAIVEKLEAKQGLFSDLEGIVSQDAVLATNTSSLLGNRNCCCLSAPRASDWLSFL</sequence>
<dbReference type="Gene3D" id="3.40.50.720">
    <property type="entry name" value="NAD(P)-binding Rossmann-like Domain"/>
    <property type="match status" value="1"/>
</dbReference>
<evidence type="ECO:0000313" key="3">
    <source>
        <dbReference type="Proteomes" id="UP000320231"/>
    </source>
</evidence>
<evidence type="ECO:0000259" key="1">
    <source>
        <dbReference type="Pfam" id="PF02737"/>
    </source>
</evidence>
<reference evidence="2 3" key="1">
    <citation type="journal article" date="2019" name="Microbiol. Resour. Announc.">
        <title>Complete Genome Sequence of Halomonas sulfidaeris Strain Esulfide1 Isolated from a Metal Sulfide Rock at a Depth of 2,200 Meters, Obtained Using Nanopore Sequencing.</title>
        <authorList>
            <person name="Saito M."/>
            <person name="Nishigata A."/>
            <person name="Galipon J."/>
            <person name="Arakawa K."/>
        </authorList>
    </citation>
    <scope>NUCLEOTIDE SEQUENCE [LARGE SCALE GENOMIC DNA]</scope>
    <source>
        <strain evidence="2 3">ATCC BAA-803</strain>
    </source>
</reference>
<dbReference type="KEGG" id="hsr:HSBAA_34760"/>
<dbReference type="SUPFAM" id="SSF51735">
    <property type="entry name" value="NAD(P)-binding Rossmann-fold domains"/>
    <property type="match status" value="1"/>
</dbReference>
<name>A0A455U7N1_9GAMM</name>
<evidence type="ECO:0000313" key="2">
    <source>
        <dbReference type="EMBL" id="BBI62170.1"/>
    </source>
</evidence>
<accession>A0A455U7N1</accession>
<feature type="domain" description="3-hydroxyacyl-CoA dehydrogenase NAD binding" evidence="1">
    <location>
        <begin position="2"/>
        <end position="37"/>
    </location>
</feature>